<evidence type="ECO:0000256" key="2">
    <source>
        <dbReference type="ARBA" id="ARBA00004651"/>
    </source>
</evidence>
<proteinExistence type="inferred from homology"/>
<comment type="catalytic activity">
    <reaction evidence="9 10">
        <text>4 Fe(II)-[cytochrome c] + O2 + 8 H(+)(in) = 4 Fe(III)-[cytochrome c] + 2 H2O + 4 H(+)(out)</text>
        <dbReference type="Rhea" id="RHEA:11436"/>
        <dbReference type="Rhea" id="RHEA-COMP:10350"/>
        <dbReference type="Rhea" id="RHEA-COMP:14399"/>
        <dbReference type="ChEBI" id="CHEBI:15377"/>
        <dbReference type="ChEBI" id="CHEBI:15378"/>
        <dbReference type="ChEBI" id="CHEBI:15379"/>
        <dbReference type="ChEBI" id="CHEBI:29033"/>
        <dbReference type="ChEBI" id="CHEBI:29034"/>
        <dbReference type="EC" id="7.1.1.9"/>
    </reaction>
</comment>
<evidence type="ECO:0000256" key="6">
    <source>
        <dbReference type="ARBA" id="ARBA00022967"/>
    </source>
</evidence>
<evidence type="ECO:0000256" key="11">
    <source>
        <dbReference type="SAM" id="Phobius"/>
    </source>
</evidence>
<comment type="subcellular location">
    <subcellularLocation>
        <location evidence="2">Cell membrane</location>
        <topology evidence="2">Multi-pass membrane protein</topology>
    </subcellularLocation>
</comment>
<evidence type="ECO:0000256" key="4">
    <source>
        <dbReference type="ARBA" id="ARBA00022475"/>
    </source>
</evidence>
<feature type="transmembrane region" description="Helical" evidence="11">
    <location>
        <begin position="12"/>
        <end position="35"/>
    </location>
</feature>
<evidence type="ECO:0000256" key="3">
    <source>
        <dbReference type="ARBA" id="ARBA00006870"/>
    </source>
</evidence>
<keyword evidence="4 10" id="KW-1003">Cell membrane</keyword>
<dbReference type="AlphaFoldDB" id="A0A3Q9G6D6"/>
<feature type="transmembrane region" description="Helical" evidence="11">
    <location>
        <begin position="41"/>
        <end position="62"/>
    </location>
</feature>
<dbReference type="InterPro" id="IPR021050">
    <property type="entry name" value="Cyt_c_oxidase_su4_actinobac"/>
</dbReference>
<accession>A0A3Q9G6D6</accession>
<gene>
    <name evidence="12" type="ORF">EJ997_02315</name>
</gene>
<keyword evidence="13" id="KW-1185">Reference proteome</keyword>
<evidence type="ECO:0000256" key="10">
    <source>
        <dbReference type="PIRNR" id="PIRNR017385"/>
    </source>
</evidence>
<keyword evidence="8 10" id="KW-0472">Membrane</keyword>
<dbReference type="GO" id="GO:0022900">
    <property type="term" value="P:electron transport chain"/>
    <property type="evidence" value="ECO:0007669"/>
    <property type="project" value="InterPro"/>
</dbReference>
<organism evidence="12 13">
    <name type="scientific">Flaviflexus ciconiae</name>
    <dbReference type="NCBI Taxonomy" id="2496867"/>
    <lineage>
        <taxon>Bacteria</taxon>
        <taxon>Bacillati</taxon>
        <taxon>Actinomycetota</taxon>
        <taxon>Actinomycetes</taxon>
        <taxon>Actinomycetales</taxon>
        <taxon>Actinomycetaceae</taxon>
        <taxon>Flaviflexus</taxon>
    </lineage>
</organism>
<evidence type="ECO:0000256" key="8">
    <source>
        <dbReference type="ARBA" id="ARBA00023136"/>
    </source>
</evidence>
<dbReference type="Proteomes" id="UP000280344">
    <property type="component" value="Chromosome"/>
</dbReference>
<dbReference type="GO" id="GO:0005886">
    <property type="term" value="C:plasma membrane"/>
    <property type="evidence" value="ECO:0007669"/>
    <property type="project" value="UniProtKB-SubCell"/>
</dbReference>
<evidence type="ECO:0000256" key="7">
    <source>
        <dbReference type="ARBA" id="ARBA00022989"/>
    </source>
</evidence>
<dbReference type="GO" id="GO:0004129">
    <property type="term" value="F:cytochrome-c oxidase activity"/>
    <property type="evidence" value="ECO:0007669"/>
    <property type="project" value="UniProtKB-EC"/>
</dbReference>
<dbReference type="KEGG" id="flh:EJ997_02315"/>
<evidence type="ECO:0000313" key="13">
    <source>
        <dbReference type="Proteomes" id="UP000280344"/>
    </source>
</evidence>
<evidence type="ECO:0000313" key="12">
    <source>
        <dbReference type="EMBL" id="AZQ76347.1"/>
    </source>
</evidence>
<name>A0A3Q9G6D6_9ACTO</name>
<comment type="subunit">
    <text evidence="10">Associates with subunits I, II and III to form cytochrome c oxidase.</text>
</comment>
<dbReference type="EMBL" id="CP034593">
    <property type="protein sequence ID" value="AZQ76347.1"/>
    <property type="molecule type" value="Genomic_DNA"/>
</dbReference>
<feature type="transmembrane region" description="Helical" evidence="11">
    <location>
        <begin position="101"/>
        <end position="133"/>
    </location>
</feature>
<dbReference type="RefSeq" id="WP_126703156.1">
    <property type="nucleotide sequence ID" value="NZ_CP034593.1"/>
</dbReference>
<evidence type="ECO:0000256" key="1">
    <source>
        <dbReference type="ARBA" id="ARBA00002536"/>
    </source>
</evidence>
<keyword evidence="5 11" id="KW-0812">Transmembrane</keyword>
<comment type="function">
    <text evidence="1 10">Part of cytochrome c oxidase, its function is unknown.</text>
</comment>
<keyword evidence="7 11" id="KW-1133">Transmembrane helix</keyword>
<keyword evidence="6 10" id="KW-1278">Translocase</keyword>
<comment type="similarity">
    <text evidence="3 10">Belongs to the cytochrome c oxidase bacterial subunit CtaF family.</text>
</comment>
<sequence length="142" mass="15436">MTENKNEKRGLVAETLFFIPPGAFFFIVAIAYAIVADAEPIGTMTLVSLGFMFFFVAGYLWLTSRRIDFRPSDDEDGEIEEAAGDVGEFNPHSWWPLIAGVAASVVAAGFAVGWWMFGIGIAIGIIAVIGYAFENNTGVYSH</sequence>
<evidence type="ECO:0000256" key="9">
    <source>
        <dbReference type="ARBA" id="ARBA00047816"/>
    </source>
</evidence>
<dbReference type="OrthoDB" id="5244617at2"/>
<reference evidence="12 13" key="1">
    <citation type="submission" date="2018-12" db="EMBL/GenBank/DDBJ databases">
        <title>Complete genome sequence of Flaviflexus sp. H23T48.</title>
        <authorList>
            <person name="Bae J.-W."/>
            <person name="Lee J.-Y."/>
        </authorList>
    </citation>
    <scope>NUCLEOTIDE SEQUENCE [LARGE SCALE GENOMIC DNA]</scope>
    <source>
        <strain evidence="12 13">H23T48</strain>
    </source>
</reference>
<dbReference type="EC" id="7.1.1.9" evidence="10"/>
<dbReference type="PIRSF" id="PIRSF017385">
    <property type="entry name" value="CtaF"/>
    <property type="match status" value="1"/>
</dbReference>
<evidence type="ECO:0000256" key="5">
    <source>
        <dbReference type="ARBA" id="ARBA00022692"/>
    </source>
</evidence>
<dbReference type="Pfam" id="PF12270">
    <property type="entry name" value="Cyt_c_ox_IV"/>
    <property type="match status" value="1"/>
</dbReference>
<protein>
    <recommendedName>
        <fullName evidence="10">Cytochrome c oxidase polypeptide 4</fullName>
        <ecNumber evidence="10">7.1.1.9</ecNumber>
    </recommendedName>
    <alternativeName>
        <fullName evidence="10">Cytochrome aa3 subunit 4</fullName>
    </alternativeName>
    <alternativeName>
        <fullName evidence="10">Cytochrome c oxidase polypeptide IV</fullName>
    </alternativeName>
</protein>